<dbReference type="EMBL" id="VZTT01055359">
    <property type="protein sequence ID" value="NXU03199.1"/>
    <property type="molecule type" value="Genomic_DNA"/>
</dbReference>
<evidence type="ECO:0000313" key="11">
    <source>
        <dbReference type="Proteomes" id="UP000566314"/>
    </source>
</evidence>
<dbReference type="AlphaFoldDB" id="A0A7L3HEU7"/>
<feature type="non-terminal residue" evidence="10">
    <location>
        <position position="170"/>
    </location>
</feature>
<proteinExistence type="inferred from homology"/>
<name>A0A7L3HEU7_9PASS</name>
<comment type="function">
    <text evidence="9">Substrate recognition component of an ECS (Elongin BC-CUL5-SOCS-box protein) E3 ubiquitin ligase complex which mediates the ubiquitination and subsequent proteasomal degradation of target proteins. Specifically binds to the methyltransferase cofactor S-adenosylmethionine (AdoMet) via the N-terminal AdoMet binding motif, but does not display methyltransferase activity. May provide an alternate maintenance pathway for modified proteins by acting as a damage-specific E3 ubiquitin ligase adaptor protein.</text>
</comment>
<gene>
    <name evidence="10" type="primary">Pcmtd1</name>
    <name evidence="10" type="ORF">BUPERY_R12285</name>
</gene>
<dbReference type="GO" id="GO:0005737">
    <property type="term" value="C:cytoplasm"/>
    <property type="evidence" value="ECO:0007669"/>
    <property type="project" value="UniProtKB-SubCell"/>
</dbReference>
<comment type="similarity">
    <text evidence="3">Belongs to the methyltransferase superfamily. L-isoaspartyl/D-aspartyl protein methyltransferase family.</text>
</comment>
<protein>
    <recommendedName>
        <fullName evidence="8">Protein-L-isoaspartate O-methyltransferase domain-containing protein 1</fullName>
    </recommendedName>
</protein>
<evidence type="ECO:0000256" key="4">
    <source>
        <dbReference type="ARBA" id="ARBA00022490"/>
    </source>
</evidence>
<evidence type="ECO:0000256" key="7">
    <source>
        <dbReference type="ARBA" id="ARBA00023288"/>
    </source>
</evidence>
<organism evidence="10 11">
    <name type="scientific">Buphagus erythrorhynchus</name>
    <name type="common">red-billed oxpecker</name>
    <dbReference type="NCBI Taxonomy" id="245048"/>
    <lineage>
        <taxon>Eukaryota</taxon>
        <taxon>Metazoa</taxon>
        <taxon>Chordata</taxon>
        <taxon>Craniata</taxon>
        <taxon>Vertebrata</taxon>
        <taxon>Euteleostomi</taxon>
        <taxon>Archelosauria</taxon>
        <taxon>Archosauria</taxon>
        <taxon>Dinosauria</taxon>
        <taxon>Saurischia</taxon>
        <taxon>Theropoda</taxon>
        <taxon>Coelurosauria</taxon>
        <taxon>Aves</taxon>
        <taxon>Neognathae</taxon>
        <taxon>Neoaves</taxon>
        <taxon>Telluraves</taxon>
        <taxon>Australaves</taxon>
        <taxon>Passeriformes</taxon>
        <taxon>Sturnidae</taxon>
        <taxon>Buphagus</taxon>
    </lineage>
</organism>
<dbReference type="InterPro" id="IPR029063">
    <property type="entry name" value="SAM-dependent_MTases_sf"/>
</dbReference>
<evidence type="ECO:0000256" key="9">
    <source>
        <dbReference type="ARBA" id="ARBA00045904"/>
    </source>
</evidence>
<keyword evidence="4" id="KW-0963">Cytoplasm</keyword>
<dbReference type="Pfam" id="PF01135">
    <property type="entry name" value="PCMT"/>
    <property type="match status" value="1"/>
</dbReference>
<keyword evidence="6" id="KW-0472">Membrane</keyword>
<dbReference type="GO" id="GO:0016020">
    <property type="term" value="C:membrane"/>
    <property type="evidence" value="ECO:0007669"/>
    <property type="project" value="UniProtKB-SubCell"/>
</dbReference>
<feature type="non-terminal residue" evidence="10">
    <location>
        <position position="1"/>
    </location>
</feature>
<evidence type="ECO:0000256" key="8">
    <source>
        <dbReference type="ARBA" id="ARBA00040689"/>
    </source>
</evidence>
<evidence type="ECO:0000256" key="3">
    <source>
        <dbReference type="ARBA" id="ARBA00005369"/>
    </source>
</evidence>
<evidence type="ECO:0000256" key="5">
    <source>
        <dbReference type="ARBA" id="ARBA00022707"/>
    </source>
</evidence>
<comment type="subcellular location">
    <subcellularLocation>
        <location evidence="1">Cytoplasm</location>
    </subcellularLocation>
    <subcellularLocation>
        <location evidence="2">Membrane</location>
        <topology evidence="2">Lipid-anchor</topology>
    </subcellularLocation>
</comment>
<comment type="caution">
    <text evidence="10">The sequence shown here is derived from an EMBL/GenBank/DDBJ whole genome shotgun (WGS) entry which is preliminary data.</text>
</comment>
<evidence type="ECO:0000256" key="2">
    <source>
        <dbReference type="ARBA" id="ARBA00004635"/>
    </source>
</evidence>
<dbReference type="SUPFAM" id="SSF53335">
    <property type="entry name" value="S-adenosyl-L-methionine-dependent methyltransferases"/>
    <property type="match status" value="1"/>
</dbReference>
<dbReference type="OrthoDB" id="10257972at2759"/>
<dbReference type="Proteomes" id="UP000566314">
    <property type="component" value="Unassembled WGS sequence"/>
</dbReference>
<sequence length="170" mass="18912">MGGAVSAGEDNDDLIDNLKEAQYIRTESVEQAFRAIDRGDYYLEGYRDNAYKDLAWKHGNIHLSAPCIYSEVMEALKLQPGLSFLNLGSGTGYLSTMVGLILESFLRKALSKTHMFFKYQAPLQLFIEGECVVFSAPIQLLDLEYPARRESHRARLGCPSSSALSKPKPG</sequence>
<dbReference type="InterPro" id="IPR000682">
    <property type="entry name" value="PCMT"/>
</dbReference>
<dbReference type="GO" id="GO:0004719">
    <property type="term" value="F:protein-L-isoaspartate (D-aspartate) O-methyltransferase activity"/>
    <property type="evidence" value="ECO:0007669"/>
    <property type="project" value="InterPro"/>
</dbReference>
<reference evidence="10 11" key="1">
    <citation type="submission" date="2019-09" db="EMBL/GenBank/DDBJ databases">
        <title>Bird 10,000 Genomes (B10K) Project - Family phase.</title>
        <authorList>
            <person name="Zhang G."/>
        </authorList>
    </citation>
    <scope>NUCLEOTIDE SEQUENCE [LARGE SCALE GENOMIC DNA]</scope>
    <source>
        <strain evidence="10">B10K-DU-012-02</strain>
    </source>
</reference>
<keyword evidence="11" id="KW-1185">Reference proteome</keyword>
<dbReference type="Gene3D" id="3.40.50.150">
    <property type="entry name" value="Vaccinia Virus protein VP39"/>
    <property type="match status" value="1"/>
</dbReference>
<evidence type="ECO:0000313" key="10">
    <source>
        <dbReference type="EMBL" id="NXU03199.1"/>
    </source>
</evidence>
<accession>A0A7L3HEU7</accession>
<keyword evidence="7" id="KW-0449">Lipoprotein</keyword>
<dbReference type="PANTHER" id="PTHR11579:SF4">
    <property type="entry name" value="PROTEIN-L-ISOASPARTATE O-METHYLTRANSFERASE DOMAIN-CONTAINING PROTEIN 1"/>
    <property type="match status" value="1"/>
</dbReference>
<keyword evidence="5" id="KW-0519">Myristate</keyword>
<evidence type="ECO:0000256" key="1">
    <source>
        <dbReference type="ARBA" id="ARBA00004496"/>
    </source>
</evidence>
<dbReference type="PANTHER" id="PTHR11579">
    <property type="entry name" value="PROTEIN-L-ISOASPARTATE O-METHYLTRANSFERASE"/>
    <property type="match status" value="1"/>
</dbReference>
<evidence type="ECO:0000256" key="6">
    <source>
        <dbReference type="ARBA" id="ARBA00023136"/>
    </source>
</evidence>